<dbReference type="eggNOG" id="COG3568">
    <property type="taxonomic scope" value="Bacteria"/>
</dbReference>
<dbReference type="InterPro" id="IPR036691">
    <property type="entry name" value="Endo/exonu/phosph_ase_sf"/>
</dbReference>
<evidence type="ECO:0000313" key="4">
    <source>
        <dbReference type="EMBL" id="AGK80998.1"/>
    </source>
</evidence>
<organism evidence="4 5">
    <name type="scientific">Streptomyces microflavus DSM 40593</name>
    <dbReference type="NCBI Taxonomy" id="1303692"/>
    <lineage>
        <taxon>Bacteria</taxon>
        <taxon>Bacillati</taxon>
        <taxon>Actinomycetota</taxon>
        <taxon>Actinomycetes</taxon>
        <taxon>Kitasatosporales</taxon>
        <taxon>Streptomycetaceae</taxon>
        <taxon>Streptomyces</taxon>
    </lineage>
</organism>
<dbReference type="GO" id="GO:0004527">
    <property type="term" value="F:exonuclease activity"/>
    <property type="evidence" value="ECO:0007669"/>
    <property type="project" value="UniProtKB-KW"/>
</dbReference>
<evidence type="ECO:0000256" key="2">
    <source>
        <dbReference type="SAM" id="SignalP"/>
    </source>
</evidence>
<keyword evidence="4" id="KW-0269">Exonuclease</keyword>
<dbReference type="Proteomes" id="UP000013304">
    <property type="component" value="Chromosome"/>
</dbReference>
<evidence type="ECO:0000256" key="1">
    <source>
        <dbReference type="SAM" id="MobiDB-lite"/>
    </source>
</evidence>
<reference evidence="4 5" key="1">
    <citation type="submission" date="2013-04" db="EMBL/GenBank/DDBJ databases">
        <title>Complete genome sequence of Streptomyces fulvissimus.</title>
        <authorList>
            <person name="Myronovskyi M."/>
            <person name="Tokovenko B."/>
            <person name="Manderscheid N."/>
            <person name="Petzke L."/>
            <person name="Luzhetskyy A."/>
        </authorList>
    </citation>
    <scope>NUCLEOTIDE SEQUENCE [LARGE SCALE GENOMIC DNA]</scope>
    <source>
        <strain evidence="4 5">DSM 40593</strain>
    </source>
</reference>
<protein>
    <submittedName>
        <fullName evidence="4">Endonuclease/exonuclease/phosphatase</fullName>
    </submittedName>
</protein>
<proteinExistence type="predicted"/>
<dbReference type="GO" id="GO:0004519">
    <property type="term" value="F:endonuclease activity"/>
    <property type="evidence" value="ECO:0007669"/>
    <property type="project" value="UniProtKB-KW"/>
</dbReference>
<dbReference type="HOGENOM" id="CLU_879660_0_0_11"/>
<dbReference type="InterPro" id="IPR005135">
    <property type="entry name" value="Endo/exonuclease/phosphatase"/>
</dbReference>
<sequence>MVWRRRTGVILAAVAALLVQAAPGNAAGATTATYNVWHWNVAGNTLHAGSVTDGMVDGAVASIRNRSADLVSFNEICFGQYRAIQERLTAAGWPQDPTTFSRFAATRDADPGICDGGETFGLALFSKQPLGNSNQYVLPWDGKKGSRKMLCAPLRDTPRMRFCTVHITTGNTLTDGVPDNVRQLDAVRGILDSFDAAGDTYLIAGDFNAQPNYGRMNGYYAPSADTPNNPDNTGSHRELDDDDSAHCPGYGEHTVEAAGSPGPPCGVYRKIDQIFVRESRIAGPYGADSLAIGASCAGGTPCSDHRILTGTARVAIG</sequence>
<dbReference type="SUPFAM" id="SSF56219">
    <property type="entry name" value="DNase I-like"/>
    <property type="match status" value="1"/>
</dbReference>
<feature type="chain" id="PRO_5039206025" evidence="2">
    <location>
        <begin position="27"/>
        <end position="317"/>
    </location>
</feature>
<dbReference type="PATRIC" id="fig|1303692.3.peg.6150"/>
<gene>
    <name evidence="4" type="ORF">SFUL_6115</name>
</gene>
<evidence type="ECO:0000313" key="5">
    <source>
        <dbReference type="Proteomes" id="UP000013304"/>
    </source>
</evidence>
<keyword evidence="4" id="KW-0378">Hydrolase</keyword>
<feature type="region of interest" description="Disordered" evidence="1">
    <location>
        <begin position="220"/>
        <end position="240"/>
    </location>
</feature>
<accession>N0D517</accession>
<name>N0D517_STRMI</name>
<keyword evidence="4" id="KW-0540">Nuclease</keyword>
<dbReference type="KEGG" id="sfi:SFUL_6115"/>
<dbReference type="Pfam" id="PF03372">
    <property type="entry name" value="Exo_endo_phos"/>
    <property type="match status" value="1"/>
</dbReference>
<dbReference type="EMBL" id="CP005080">
    <property type="protein sequence ID" value="AGK80998.1"/>
    <property type="molecule type" value="Genomic_DNA"/>
</dbReference>
<dbReference type="AlphaFoldDB" id="N0D517"/>
<feature type="signal peptide" evidence="2">
    <location>
        <begin position="1"/>
        <end position="26"/>
    </location>
</feature>
<keyword evidence="4" id="KW-0255">Endonuclease</keyword>
<keyword evidence="2" id="KW-0732">Signal</keyword>
<feature type="domain" description="Endonuclease/exonuclease/phosphatase" evidence="3">
    <location>
        <begin position="39"/>
        <end position="305"/>
    </location>
</feature>
<dbReference type="Gene3D" id="3.60.10.10">
    <property type="entry name" value="Endonuclease/exonuclease/phosphatase"/>
    <property type="match status" value="1"/>
</dbReference>
<evidence type="ECO:0000259" key="3">
    <source>
        <dbReference type="Pfam" id="PF03372"/>
    </source>
</evidence>